<keyword evidence="9 14" id="KW-0067">ATP-binding</keyword>
<evidence type="ECO:0000313" key="17">
    <source>
        <dbReference type="EMBL" id="KON30889.1"/>
    </source>
</evidence>
<dbReference type="Proteomes" id="UP000037210">
    <property type="component" value="Unassembled WGS sequence"/>
</dbReference>
<keyword evidence="11 14" id="KW-0233">DNA recombination</keyword>
<feature type="binding site" evidence="14">
    <location>
        <position position="273"/>
    </location>
    <ligand>
        <name>ATP</name>
        <dbReference type="ChEBI" id="CHEBI:30616"/>
    </ligand>
</feature>
<dbReference type="AlphaFoldDB" id="A0A0M0BR02"/>
<comment type="catalytic activity">
    <reaction evidence="14">
        <text>ATP + (deoxyribonucleotide)n-3'-hydroxyl + 5'-phospho-(deoxyribonucleotide)m = (deoxyribonucleotide)n+m + AMP + diphosphate.</text>
        <dbReference type="EC" id="6.5.1.1"/>
    </reaction>
</comment>
<name>A0A0M0BR02_9ARCH</name>
<evidence type="ECO:0000256" key="6">
    <source>
        <dbReference type="ARBA" id="ARBA00022723"/>
    </source>
</evidence>
<dbReference type="InterPro" id="IPR036599">
    <property type="entry name" value="DNA_ligase_N_sf"/>
</dbReference>
<evidence type="ECO:0000256" key="3">
    <source>
        <dbReference type="ARBA" id="ARBA00022598"/>
    </source>
</evidence>
<dbReference type="GO" id="GO:0003910">
    <property type="term" value="F:DNA ligase (ATP) activity"/>
    <property type="evidence" value="ECO:0007669"/>
    <property type="project" value="UniProtKB-UniRule"/>
</dbReference>
<keyword evidence="8 14" id="KW-0227">DNA damage</keyword>
<keyword evidence="7 14" id="KW-0547">Nucleotide-binding</keyword>
<keyword evidence="3 14" id="KW-0436">Ligase</keyword>
<keyword evidence="4 14" id="KW-0132">Cell division</keyword>
<evidence type="ECO:0000256" key="10">
    <source>
        <dbReference type="ARBA" id="ARBA00022842"/>
    </source>
</evidence>
<dbReference type="Pfam" id="PF04679">
    <property type="entry name" value="DNA_ligase_A_C"/>
    <property type="match status" value="1"/>
</dbReference>
<evidence type="ECO:0000256" key="7">
    <source>
        <dbReference type="ARBA" id="ARBA00022741"/>
    </source>
</evidence>
<evidence type="ECO:0000256" key="12">
    <source>
        <dbReference type="ARBA" id="ARBA00023204"/>
    </source>
</evidence>
<evidence type="ECO:0000259" key="16">
    <source>
        <dbReference type="PROSITE" id="PS50160"/>
    </source>
</evidence>
<dbReference type="InterPro" id="IPR012309">
    <property type="entry name" value="DNA_ligase_ATP-dep_C"/>
</dbReference>
<dbReference type="Pfam" id="PF04675">
    <property type="entry name" value="DNA_ligase_A_N"/>
    <property type="match status" value="1"/>
</dbReference>
<feature type="active site" description="N6-AMP-lysine intermediate" evidence="14">
    <location>
        <position position="253"/>
    </location>
</feature>
<keyword evidence="5 14" id="KW-0235">DNA replication</keyword>
<dbReference type="SUPFAM" id="SSF50249">
    <property type="entry name" value="Nucleic acid-binding proteins"/>
    <property type="match status" value="1"/>
</dbReference>
<dbReference type="InterPro" id="IPR050191">
    <property type="entry name" value="ATP-dep_DNA_ligase"/>
</dbReference>
<dbReference type="PATRIC" id="fig|1685127.3.peg.757"/>
<dbReference type="InterPro" id="IPR000977">
    <property type="entry name" value="DNA_ligase_ATP-dep"/>
</dbReference>
<accession>A0A0M0BR02</accession>
<proteinExistence type="inferred from homology"/>
<evidence type="ECO:0000256" key="9">
    <source>
        <dbReference type="ARBA" id="ARBA00022840"/>
    </source>
</evidence>
<dbReference type="InterPro" id="IPR012310">
    <property type="entry name" value="DNA_ligase_ATP-dep_cent"/>
</dbReference>
<feature type="binding site" evidence="14">
    <location>
        <position position="251"/>
    </location>
    <ligand>
        <name>ATP</name>
        <dbReference type="ChEBI" id="CHEBI:30616"/>
    </ligand>
</feature>
<dbReference type="FunFam" id="3.30.470.30:FF:000012">
    <property type="entry name" value="Probable DNA ligase"/>
    <property type="match status" value="1"/>
</dbReference>
<evidence type="ECO:0000256" key="2">
    <source>
        <dbReference type="ARBA" id="ARBA00013308"/>
    </source>
</evidence>
<dbReference type="Gene3D" id="2.40.50.140">
    <property type="entry name" value="Nucleic acid-binding proteins"/>
    <property type="match status" value="1"/>
</dbReference>
<dbReference type="HAMAP" id="MF_00407">
    <property type="entry name" value="DNA_ligase"/>
    <property type="match status" value="1"/>
</dbReference>
<dbReference type="GO" id="GO:0051301">
    <property type="term" value="P:cell division"/>
    <property type="evidence" value="ECO:0007669"/>
    <property type="project" value="UniProtKB-KW"/>
</dbReference>
<comment type="cofactor">
    <cofactor evidence="14">
        <name>Mg(2+)</name>
        <dbReference type="ChEBI" id="CHEBI:18420"/>
    </cofactor>
</comment>
<dbReference type="PANTHER" id="PTHR45674">
    <property type="entry name" value="DNA LIGASE 1/3 FAMILY MEMBER"/>
    <property type="match status" value="1"/>
</dbReference>
<dbReference type="CDD" id="cd07901">
    <property type="entry name" value="Adenylation_DNA_ligase_Arch_LigB"/>
    <property type="match status" value="1"/>
</dbReference>
<protein>
    <recommendedName>
        <fullName evidence="2 14">DNA ligase</fullName>
        <ecNumber evidence="14">6.5.1.1</ecNumber>
    </recommendedName>
    <alternativeName>
        <fullName evidence="14">Polydeoxyribonucleotide synthase [ATP]</fullName>
    </alternativeName>
</protein>
<dbReference type="InterPro" id="IPR012308">
    <property type="entry name" value="DNA_ligase_ATP-dep_N"/>
</dbReference>
<dbReference type="GO" id="GO:0005524">
    <property type="term" value="F:ATP binding"/>
    <property type="evidence" value="ECO:0007669"/>
    <property type="project" value="UniProtKB-UniRule"/>
</dbReference>
<feature type="binding site" evidence="14">
    <location>
        <position position="303"/>
    </location>
    <ligand>
        <name>ATP</name>
        <dbReference type="ChEBI" id="CHEBI:30616"/>
    </ligand>
</feature>
<dbReference type="EC" id="6.5.1.1" evidence="14"/>
<dbReference type="PROSITE" id="PS50160">
    <property type="entry name" value="DNA_LIGASE_A3"/>
    <property type="match status" value="1"/>
</dbReference>
<reference evidence="17 18" key="1">
    <citation type="submission" date="2015-06" db="EMBL/GenBank/DDBJ databases">
        <title>New insights into the roles of widespread benthic archaea in carbon and nitrogen cycling.</title>
        <authorList>
            <person name="Lazar C.S."/>
            <person name="Baker B.J."/>
            <person name="Seitz K.W."/>
            <person name="Hyde A.S."/>
            <person name="Dick G.J."/>
            <person name="Hinrichs K.-U."/>
            <person name="Teske A.P."/>
        </authorList>
    </citation>
    <scope>NUCLEOTIDE SEQUENCE [LARGE SCALE GENOMIC DNA]</scope>
    <source>
        <strain evidence="17">DG-45</strain>
    </source>
</reference>
<dbReference type="GO" id="GO:0071897">
    <property type="term" value="P:DNA biosynthetic process"/>
    <property type="evidence" value="ECO:0007669"/>
    <property type="project" value="InterPro"/>
</dbReference>
<dbReference type="GO" id="GO:0006273">
    <property type="term" value="P:lagging strand elongation"/>
    <property type="evidence" value="ECO:0007669"/>
    <property type="project" value="TreeGrafter"/>
</dbReference>
<dbReference type="GO" id="GO:0006281">
    <property type="term" value="P:DNA repair"/>
    <property type="evidence" value="ECO:0007669"/>
    <property type="project" value="UniProtKB-UniRule"/>
</dbReference>
<keyword evidence="6 14" id="KW-0479">Metal-binding</keyword>
<comment type="caution">
    <text evidence="17">The sequence shown here is derived from an EMBL/GenBank/DDBJ whole genome shotgun (WGS) entry which is preliminary data.</text>
</comment>
<dbReference type="EMBL" id="LFWZ01000019">
    <property type="protein sequence ID" value="KON30889.1"/>
    <property type="molecule type" value="Genomic_DNA"/>
</dbReference>
<evidence type="ECO:0000256" key="4">
    <source>
        <dbReference type="ARBA" id="ARBA00022618"/>
    </source>
</evidence>
<feature type="binding site" evidence="14">
    <location>
        <position position="258"/>
    </location>
    <ligand>
        <name>ATP</name>
        <dbReference type="ChEBI" id="CHEBI:30616"/>
    </ligand>
</feature>
<evidence type="ECO:0000256" key="15">
    <source>
        <dbReference type="RuleBase" id="RU004196"/>
    </source>
</evidence>
<evidence type="ECO:0000256" key="8">
    <source>
        <dbReference type="ARBA" id="ARBA00022763"/>
    </source>
</evidence>
<evidence type="ECO:0000313" key="18">
    <source>
        <dbReference type="Proteomes" id="UP000037210"/>
    </source>
</evidence>
<dbReference type="CDD" id="cd07969">
    <property type="entry name" value="OBF_DNA_ligase_I"/>
    <property type="match status" value="1"/>
</dbReference>
<evidence type="ECO:0000256" key="14">
    <source>
        <dbReference type="HAMAP-Rule" id="MF_00407"/>
    </source>
</evidence>
<dbReference type="GO" id="GO:0003677">
    <property type="term" value="F:DNA binding"/>
    <property type="evidence" value="ECO:0007669"/>
    <property type="project" value="InterPro"/>
</dbReference>
<evidence type="ECO:0000256" key="11">
    <source>
        <dbReference type="ARBA" id="ARBA00023172"/>
    </source>
</evidence>
<feature type="binding site" evidence="14">
    <location>
        <position position="343"/>
    </location>
    <ligand>
        <name>ATP</name>
        <dbReference type="ChEBI" id="CHEBI:30616"/>
    </ligand>
</feature>
<dbReference type="GO" id="GO:0046872">
    <property type="term" value="F:metal ion binding"/>
    <property type="evidence" value="ECO:0007669"/>
    <property type="project" value="UniProtKB-KW"/>
</dbReference>
<organism evidence="17 18">
    <name type="scientific">miscellaneous Crenarchaeota group-15 archaeon DG-45</name>
    <dbReference type="NCBI Taxonomy" id="1685127"/>
    <lineage>
        <taxon>Archaea</taxon>
        <taxon>Candidatus Bathyarchaeota</taxon>
        <taxon>MCG-15</taxon>
    </lineage>
</organism>
<dbReference type="SUPFAM" id="SSF56091">
    <property type="entry name" value="DNA ligase/mRNA capping enzyme, catalytic domain"/>
    <property type="match status" value="1"/>
</dbReference>
<dbReference type="NCBIfam" id="TIGR00574">
    <property type="entry name" value="dnl1"/>
    <property type="match status" value="1"/>
</dbReference>
<dbReference type="FunFam" id="1.10.3260.10:FF:000007">
    <property type="entry name" value="DNA ligase"/>
    <property type="match status" value="1"/>
</dbReference>
<keyword evidence="13 14" id="KW-0131">Cell cycle</keyword>
<dbReference type="FunFam" id="2.40.50.140:FF:000062">
    <property type="entry name" value="DNA ligase"/>
    <property type="match status" value="1"/>
</dbReference>
<comment type="function">
    <text evidence="14">DNA ligase that seals nicks in double-stranded DNA during DNA replication, DNA recombination and DNA repair.</text>
</comment>
<keyword evidence="12 14" id="KW-0234">DNA repair</keyword>
<dbReference type="SUPFAM" id="SSF117018">
    <property type="entry name" value="ATP-dependent DNA ligase DNA-binding domain"/>
    <property type="match status" value="1"/>
</dbReference>
<dbReference type="InterPro" id="IPR012340">
    <property type="entry name" value="NA-bd_OB-fold"/>
</dbReference>
<evidence type="ECO:0000256" key="5">
    <source>
        <dbReference type="ARBA" id="ARBA00022705"/>
    </source>
</evidence>
<comment type="similarity">
    <text evidence="1 14 15">Belongs to the ATP-dependent DNA ligase family.</text>
</comment>
<dbReference type="PANTHER" id="PTHR45674:SF4">
    <property type="entry name" value="DNA LIGASE 1"/>
    <property type="match status" value="1"/>
</dbReference>
<dbReference type="Gene3D" id="1.10.3260.10">
    <property type="entry name" value="DNA ligase, ATP-dependent, N-terminal domain"/>
    <property type="match status" value="1"/>
</dbReference>
<keyword evidence="10 14" id="KW-0460">Magnesium</keyword>
<feature type="binding site" evidence="14">
    <location>
        <position position="426"/>
    </location>
    <ligand>
        <name>ATP</name>
        <dbReference type="ChEBI" id="CHEBI:30616"/>
    </ligand>
</feature>
<dbReference type="Pfam" id="PF01068">
    <property type="entry name" value="DNA_ligase_A_M"/>
    <property type="match status" value="1"/>
</dbReference>
<dbReference type="InterPro" id="IPR022865">
    <property type="entry name" value="DNA_ligae_ATP-dep_bac/arc"/>
</dbReference>
<evidence type="ECO:0000256" key="1">
    <source>
        <dbReference type="ARBA" id="ARBA00007572"/>
    </source>
</evidence>
<dbReference type="GO" id="GO:0006310">
    <property type="term" value="P:DNA recombination"/>
    <property type="evidence" value="ECO:0007669"/>
    <property type="project" value="UniProtKB-UniRule"/>
</dbReference>
<dbReference type="Gene3D" id="3.30.470.30">
    <property type="entry name" value="DNA ligase/mRNA capping enzyme"/>
    <property type="match status" value="1"/>
</dbReference>
<feature type="binding site" evidence="14">
    <location>
        <position position="420"/>
    </location>
    <ligand>
        <name>ATP</name>
        <dbReference type="ChEBI" id="CHEBI:30616"/>
    </ligand>
</feature>
<gene>
    <name evidence="14" type="primary">lig</name>
    <name evidence="17" type="ORF">AC482_02830</name>
</gene>
<sequence>MLYATLVETYERLEATSKRLEMTDILADLLRSAEPEELEKVIYLTQGKIHPDWKGEPEIGIAEKMAIETISRATGLGREEVEALMAETGDVGFAAERALKGKRLGRLGGRRLTVSDIYGALDKMARESGKGSAGRKMERLVSLMADASPLESRYLARTVVGTLRLGVGDMTILDALAQAFTDSAENRDILERAYNITSDLGHVARTLAESGLEAVSEASVVVGKPIRMMLAQRLSTPEEIVDKLGGLCSAEYKLDGERFQIHKEGGGIQIFSRRLENITHMYPDAVEMARAHVKAGEAIIEGEAVAIDPETDEMRPFQTLMQRRRKYRIREMMEKFPVAVHLFECLYADGDDLTLHPYPERRGRLREIVEEADRLRLVRARETPAPEELEGFFEEAVADGCEGLVVKSTADESIYRAGARSWLWVKLKRSYQSKMVEPVDLVAVGALHGRGRRAGSYGALLAAAYDPEEDVFRTVCKVGSGFTDEDLARLPGMLEGYRREGRHPRVDALMEADVWLSPGLVIEVLGDEITLSPIHTCAFGRFREASGLAIRFPRFTGRWREDKAPEDATQVDEIADMYNAQLKTISQ</sequence>
<feature type="domain" description="ATP-dependent DNA ligase family profile" evidence="16">
    <location>
        <begin position="331"/>
        <end position="466"/>
    </location>
</feature>
<evidence type="ECO:0000256" key="13">
    <source>
        <dbReference type="ARBA" id="ARBA00023306"/>
    </source>
</evidence>